<dbReference type="AlphaFoldDB" id="A0A381SAN3"/>
<dbReference type="InterPro" id="IPR002347">
    <property type="entry name" value="SDR_fam"/>
</dbReference>
<dbReference type="PRINTS" id="PR00080">
    <property type="entry name" value="SDRFAMILY"/>
</dbReference>
<comment type="similarity">
    <text evidence="1">Belongs to the short-chain dehydrogenases/reductases (SDR) family.</text>
</comment>
<dbReference type="Gene3D" id="3.40.50.720">
    <property type="entry name" value="NAD(P)-binding Rossmann-like Domain"/>
    <property type="match status" value="1"/>
</dbReference>
<proteinExistence type="inferred from homology"/>
<evidence type="ECO:0000256" key="1">
    <source>
        <dbReference type="ARBA" id="ARBA00006484"/>
    </source>
</evidence>
<dbReference type="InterPro" id="IPR036291">
    <property type="entry name" value="NAD(P)-bd_dom_sf"/>
</dbReference>
<evidence type="ECO:0000313" key="3">
    <source>
        <dbReference type="EMBL" id="SUZ98183.1"/>
    </source>
</evidence>
<protein>
    <recommendedName>
        <fullName evidence="4">Oxidoreductase</fullName>
    </recommendedName>
</protein>
<feature type="non-terminal residue" evidence="3">
    <location>
        <position position="1"/>
    </location>
</feature>
<organism evidence="3">
    <name type="scientific">marine metagenome</name>
    <dbReference type="NCBI Taxonomy" id="408172"/>
    <lineage>
        <taxon>unclassified sequences</taxon>
        <taxon>metagenomes</taxon>
        <taxon>ecological metagenomes</taxon>
    </lineage>
</organism>
<name>A0A381SAN3_9ZZZZ</name>
<dbReference type="PANTHER" id="PTHR43639">
    <property type="entry name" value="OXIDOREDUCTASE, SHORT-CHAIN DEHYDROGENASE/REDUCTASE FAMILY (AFU_ORTHOLOGUE AFUA_5G02870)"/>
    <property type="match status" value="1"/>
</dbReference>
<gene>
    <name evidence="3" type="ORF">METZ01_LOCUS51037</name>
</gene>
<dbReference type="InterPro" id="IPR020904">
    <property type="entry name" value="Sc_DH/Rdtase_CS"/>
</dbReference>
<dbReference type="CDD" id="cd05233">
    <property type="entry name" value="SDR_c"/>
    <property type="match status" value="1"/>
</dbReference>
<dbReference type="GO" id="GO:0016491">
    <property type="term" value="F:oxidoreductase activity"/>
    <property type="evidence" value="ECO:0007669"/>
    <property type="project" value="UniProtKB-KW"/>
</dbReference>
<dbReference type="Pfam" id="PF13561">
    <property type="entry name" value="adh_short_C2"/>
    <property type="match status" value="1"/>
</dbReference>
<feature type="non-terminal residue" evidence="3">
    <location>
        <position position="255"/>
    </location>
</feature>
<evidence type="ECO:0000256" key="2">
    <source>
        <dbReference type="ARBA" id="ARBA00023002"/>
    </source>
</evidence>
<accession>A0A381SAN3</accession>
<dbReference type="SUPFAM" id="SSF51735">
    <property type="entry name" value="NAD(P)-binding Rossmann-fold domains"/>
    <property type="match status" value="1"/>
</dbReference>
<dbReference type="PANTHER" id="PTHR43639:SF1">
    <property type="entry name" value="SHORT-CHAIN DEHYDROGENASE_REDUCTASE FAMILY PROTEIN"/>
    <property type="match status" value="1"/>
</dbReference>
<evidence type="ECO:0008006" key="4">
    <source>
        <dbReference type="Google" id="ProtNLM"/>
    </source>
</evidence>
<dbReference type="FunFam" id="3.40.50.720:FF:000084">
    <property type="entry name" value="Short-chain dehydrogenase reductase"/>
    <property type="match status" value="1"/>
</dbReference>
<keyword evidence="2" id="KW-0560">Oxidoreductase</keyword>
<dbReference type="EMBL" id="UINC01002580">
    <property type="protein sequence ID" value="SUZ98183.1"/>
    <property type="molecule type" value="Genomic_DNA"/>
</dbReference>
<sequence length="255" mass="26986">MKEKVAIVTGSATGVGAATAVLLAEKGCNVVINYTRSKEEAMATAQLVEQHNVECIVFKADVSNDDECKSMVEAAIKKWGKIDYLVNNAGKTKFNPFENLDGLSGEDFLDIYSVNVVGPYQMIKAVVPYMKQQGGGAIVNDSSLAGINGVGSSIAYVTSKAALNIMTKSLAHVLGPEIRINAVAPGPIQTRWLKGGMGDEAYSALIEQAENELPLKQVATAEDVAETLVWFLEGAKLITGEVLIVDSGAHLGSLP</sequence>
<dbReference type="PRINTS" id="PR00081">
    <property type="entry name" value="GDHRDH"/>
</dbReference>
<dbReference type="PROSITE" id="PS00061">
    <property type="entry name" value="ADH_SHORT"/>
    <property type="match status" value="1"/>
</dbReference>
<reference evidence="3" key="1">
    <citation type="submission" date="2018-05" db="EMBL/GenBank/DDBJ databases">
        <authorList>
            <person name="Lanie J.A."/>
            <person name="Ng W.-L."/>
            <person name="Kazmierczak K.M."/>
            <person name="Andrzejewski T.M."/>
            <person name="Davidsen T.M."/>
            <person name="Wayne K.J."/>
            <person name="Tettelin H."/>
            <person name="Glass J.I."/>
            <person name="Rusch D."/>
            <person name="Podicherti R."/>
            <person name="Tsui H.-C.T."/>
            <person name="Winkler M.E."/>
        </authorList>
    </citation>
    <scope>NUCLEOTIDE SEQUENCE</scope>
</reference>